<proteinExistence type="inferred from homology"/>
<dbReference type="InterPro" id="IPR051010">
    <property type="entry name" value="BCAA_transport"/>
</dbReference>
<dbReference type="KEGG" id="dti:Desti_0817"/>
<dbReference type="AlphaFoldDB" id="I4C1V0"/>
<reference evidence="5" key="1">
    <citation type="submission" date="2012-06" db="EMBL/GenBank/DDBJ databases">
        <title>Complete sequence of chromosome of Desulfomonile tiedjei DSM 6799.</title>
        <authorList>
            <person name="Lucas S."/>
            <person name="Copeland A."/>
            <person name="Lapidus A."/>
            <person name="Glavina del Rio T."/>
            <person name="Dalin E."/>
            <person name="Tice H."/>
            <person name="Bruce D."/>
            <person name="Goodwin L."/>
            <person name="Pitluck S."/>
            <person name="Peters L."/>
            <person name="Ovchinnikova G."/>
            <person name="Zeytun A."/>
            <person name="Lu M."/>
            <person name="Kyrpides N."/>
            <person name="Mavromatis K."/>
            <person name="Ivanova N."/>
            <person name="Brettin T."/>
            <person name="Detter J.C."/>
            <person name="Han C."/>
            <person name="Larimer F."/>
            <person name="Land M."/>
            <person name="Hauser L."/>
            <person name="Markowitz V."/>
            <person name="Cheng J.-F."/>
            <person name="Hugenholtz P."/>
            <person name="Woyke T."/>
            <person name="Wu D."/>
            <person name="Spring S."/>
            <person name="Schroeder M."/>
            <person name="Brambilla E."/>
            <person name="Klenk H.-P."/>
            <person name="Eisen J.A."/>
        </authorList>
    </citation>
    <scope>NUCLEOTIDE SEQUENCE [LARGE SCALE GENOMIC DNA]</scope>
    <source>
        <strain evidence="5">ATCC 49306 / DSM 6799 / DCB-1</strain>
    </source>
</reference>
<dbReference type="CDD" id="cd06338">
    <property type="entry name" value="PBP1_ABC_ligand_binding-like"/>
    <property type="match status" value="1"/>
</dbReference>
<dbReference type="InterPro" id="IPR028081">
    <property type="entry name" value="Leu-bd"/>
</dbReference>
<keyword evidence="5" id="KW-1185">Reference proteome</keyword>
<dbReference type="PANTHER" id="PTHR30483:SF37">
    <property type="entry name" value="ABC TRANSPORTER SUBSTRATE-BINDING PROTEIN"/>
    <property type="match status" value="1"/>
</dbReference>
<sequence>MNILRRLTLRLSAPLLVLAALLRLWACPVWAVDPVRIGVSFALSGDYAPLGGMCADGLRLWAKTQNGEGGILGRPIDLVIHDDQGDPETAATIYREMLSSGQFDFVFGPYSSPISKAVIPLLEEYRYPTLLPVTSVESVWDSGPKYAFGVTTPERRWTKAIFTLMAESNVTRLVILVNDALMQLGSPRDAEKWARRFGLEVVSLETASMPDIGEQLRRARDSGVHAILVWGYFHDAVAIRKALASIGWTPRIFFAQMGPALDEYCKVLGDLADYSLGCCIWDPKIGSSFPGGSEFLNSFRREYKRDPSYHAANCYAAGVILAEAISRAGCMDREKVREVLSNLDTVTLIGRYGVDEAGVQVRQRPIIVQWQNGRKRIVWPETLRTAPLLFPPETKP</sequence>
<evidence type="ECO:0000313" key="5">
    <source>
        <dbReference type="Proteomes" id="UP000006055"/>
    </source>
</evidence>
<gene>
    <name evidence="4" type="ordered locus">Desti_0817</name>
</gene>
<dbReference type="RefSeq" id="WP_014808697.1">
    <property type="nucleotide sequence ID" value="NC_018025.1"/>
</dbReference>
<dbReference type="Gene3D" id="3.40.50.2300">
    <property type="match status" value="2"/>
</dbReference>
<dbReference type="Proteomes" id="UP000006055">
    <property type="component" value="Chromosome"/>
</dbReference>
<evidence type="ECO:0000259" key="3">
    <source>
        <dbReference type="Pfam" id="PF13458"/>
    </source>
</evidence>
<dbReference type="eggNOG" id="COG0683">
    <property type="taxonomic scope" value="Bacteria"/>
</dbReference>
<comment type="similarity">
    <text evidence="1">Belongs to the leucine-binding protein family.</text>
</comment>
<dbReference type="InterPro" id="IPR028082">
    <property type="entry name" value="Peripla_BP_I"/>
</dbReference>
<dbReference type="HOGENOM" id="CLU_027128_4_1_7"/>
<evidence type="ECO:0000256" key="1">
    <source>
        <dbReference type="ARBA" id="ARBA00010062"/>
    </source>
</evidence>
<dbReference type="STRING" id="706587.Desti_0817"/>
<accession>I4C1V0</accession>
<evidence type="ECO:0000313" key="4">
    <source>
        <dbReference type="EMBL" id="AFM23541.1"/>
    </source>
</evidence>
<dbReference type="Pfam" id="PF13458">
    <property type="entry name" value="Peripla_BP_6"/>
    <property type="match status" value="1"/>
</dbReference>
<dbReference type="SUPFAM" id="SSF53822">
    <property type="entry name" value="Periplasmic binding protein-like I"/>
    <property type="match status" value="1"/>
</dbReference>
<feature type="domain" description="Leucine-binding protein" evidence="3">
    <location>
        <begin position="34"/>
        <end position="373"/>
    </location>
</feature>
<dbReference type="PANTHER" id="PTHR30483">
    <property type="entry name" value="LEUCINE-SPECIFIC-BINDING PROTEIN"/>
    <property type="match status" value="1"/>
</dbReference>
<organism evidence="4 5">
    <name type="scientific">Desulfomonile tiedjei (strain ATCC 49306 / DSM 6799 / DCB-1)</name>
    <dbReference type="NCBI Taxonomy" id="706587"/>
    <lineage>
        <taxon>Bacteria</taxon>
        <taxon>Pseudomonadati</taxon>
        <taxon>Thermodesulfobacteriota</taxon>
        <taxon>Desulfomonilia</taxon>
        <taxon>Desulfomonilales</taxon>
        <taxon>Desulfomonilaceae</taxon>
        <taxon>Desulfomonile</taxon>
    </lineage>
</organism>
<name>I4C1V0_DESTA</name>
<keyword evidence="2" id="KW-0732">Signal</keyword>
<evidence type="ECO:0000256" key="2">
    <source>
        <dbReference type="ARBA" id="ARBA00022729"/>
    </source>
</evidence>
<dbReference type="EMBL" id="CP003360">
    <property type="protein sequence ID" value="AFM23541.1"/>
    <property type="molecule type" value="Genomic_DNA"/>
</dbReference>
<protein>
    <submittedName>
        <fullName evidence="4">Amino acid/amide ABC transporter substrate-binding protein, HAAT family</fullName>
    </submittedName>
</protein>